<keyword evidence="1" id="KW-0256">Endoplasmic reticulum</keyword>
<comment type="similarity">
    <text evidence="1">Belongs to the PIGG/PIGN/PIGO family. PIGN subfamily.</text>
</comment>
<evidence type="ECO:0000313" key="3">
    <source>
        <dbReference type="Proteomes" id="UP000326062"/>
    </source>
</evidence>
<dbReference type="Proteomes" id="UP000326062">
    <property type="component" value="Unassembled WGS sequence"/>
</dbReference>
<dbReference type="UniPathway" id="UPA00196"/>
<dbReference type="InterPro" id="IPR007070">
    <property type="entry name" value="GPI_EtnP_transferase_1"/>
</dbReference>
<dbReference type="GO" id="GO:0006506">
    <property type="term" value="P:GPI anchor biosynthetic process"/>
    <property type="evidence" value="ECO:0007669"/>
    <property type="project" value="UniProtKB-UniPathway"/>
</dbReference>
<proteinExistence type="inferred from homology"/>
<dbReference type="PANTHER" id="PTHR12250">
    <property type="entry name" value="PHOSPHATIDYLINOSITOL GLYCAN, CLASS N"/>
    <property type="match status" value="1"/>
</dbReference>
<dbReference type="AlphaFoldDB" id="A0A5N3UVX9"/>
<protein>
    <recommendedName>
        <fullName evidence="1">GPI ethanolamine phosphate transferase 1</fullName>
        <ecNumber evidence="1">2.-.-.-</ecNumber>
    </recommendedName>
</protein>
<dbReference type="GO" id="GO:0005789">
    <property type="term" value="C:endoplasmic reticulum membrane"/>
    <property type="evidence" value="ECO:0007669"/>
    <property type="project" value="UniProtKB-SubCell"/>
</dbReference>
<dbReference type="EC" id="2.-.-.-" evidence="1"/>
<evidence type="ECO:0000313" key="2">
    <source>
        <dbReference type="EMBL" id="KAB0340903.1"/>
    </source>
</evidence>
<evidence type="ECO:0000256" key="1">
    <source>
        <dbReference type="RuleBase" id="RU367138"/>
    </source>
</evidence>
<dbReference type="GO" id="GO:0051377">
    <property type="term" value="F:mannose-ethanolamine phosphotransferase activity"/>
    <property type="evidence" value="ECO:0007669"/>
    <property type="project" value="UniProtKB-UniRule"/>
</dbReference>
<dbReference type="PANTHER" id="PTHR12250:SF0">
    <property type="entry name" value="GPI ETHANOLAMINE PHOSPHATE TRANSFERASE 1"/>
    <property type="match status" value="1"/>
</dbReference>
<feature type="non-terminal residue" evidence="2">
    <location>
        <position position="1"/>
    </location>
</feature>
<keyword evidence="1" id="KW-0337">GPI-anchor biosynthesis</keyword>
<keyword evidence="3" id="KW-1185">Reference proteome</keyword>
<reference evidence="2 3" key="1">
    <citation type="submission" date="2019-06" db="EMBL/GenBank/DDBJ databases">
        <title>Discovery of a novel chromosome fission-fusion reversal in muntjac.</title>
        <authorList>
            <person name="Mudd A.B."/>
            <person name="Bredeson J.V."/>
            <person name="Baum R."/>
            <person name="Hockemeyer D."/>
            <person name="Rokhsar D.S."/>
        </authorList>
    </citation>
    <scope>NUCLEOTIDE SEQUENCE [LARGE SCALE GENOMIC DNA]</scope>
    <source>
        <strain evidence="2">UCam_UCB_Mr</strain>
        <tissue evidence="2">Fibroblast cell line</tissue>
    </source>
</reference>
<keyword evidence="1" id="KW-0808">Transferase</keyword>
<gene>
    <name evidence="2" type="ORF">FD755_024627</name>
</gene>
<name>A0A5N3UVX9_MUNRE</name>
<dbReference type="EMBL" id="VCEB01003836">
    <property type="protein sequence ID" value="KAB0340903.1"/>
    <property type="molecule type" value="Genomic_DNA"/>
</dbReference>
<comment type="caution">
    <text evidence="2">The sequence shown here is derived from an EMBL/GenBank/DDBJ whole genome shotgun (WGS) entry which is preliminary data.</text>
</comment>
<sequence length="162" mass="18231">HFTLAAHIWDWLVNVIMNEGSWGISHTHVPTEYRPGHVAMIAGFYEDVSAVAKGWKENPVEFDSLLNETRYTWSWGSPDIVAMFTKGDLGNRIFAHTYDAFSEDFGAHDVTQLDTWIFDHVKVCAIEWLTCNTLDVGVCLMCTSCLVPVPDVLETDLLVHAS</sequence>
<comment type="subcellular location">
    <subcellularLocation>
        <location evidence="1">Endoplasmic reticulum membrane</location>
        <topology evidence="1">Multi-pass membrane protein</topology>
    </subcellularLocation>
</comment>
<accession>A0A5N3UVX9</accession>
<comment type="function">
    <text evidence="1">Ethanolamine phosphate transferase involved in glycosylphosphatidylinositol-anchor biosynthesis. Transfers ethanolamine phosphate to the first alpha-1,4-linked mannose of the glycosylphosphatidylinositol precursor of GPI-anchor.</text>
</comment>
<comment type="pathway">
    <text evidence="1">Glycolipid biosynthesis; glycosylphosphatidylinositol-anchor biosynthesis.</text>
</comment>
<organism evidence="2 3">
    <name type="scientific">Muntiacus reevesi</name>
    <name type="common">Reeves' muntjac</name>
    <name type="synonym">Cervus reevesi</name>
    <dbReference type="NCBI Taxonomy" id="9886"/>
    <lineage>
        <taxon>Eukaryota</taxon>
        <taxon>Metazoa</taxon>
        <taxon>Chordata</taxon>
        <taxon>Craniata</taxon>
        <taxon>Vertebrata</taxon>
        <taxon>Euteleostomi</taxon>
        <taxon>Mammalia</taxon>
        <taxon>Eutheria</taxon>
        <taxon>Laurasiatheria</taxon>
        <taxon>Artiodactyla</taxon>
        <taxon>Ruminantia</taxon>
        <taxon>Pecora</taxon>
        <taxon>Cervidae</taxon>
        <taxon>Muntiacinae</taxon>
        <taxon>Muntiacus</taxon>
    </lineage>
</organism>